<evidence type="ECO:0000313" key="4">
    <source>
        <dbReference type="Proteomes" id="UP001168877"/>
    </source>
</evidence>
<accession>A0AA39RTL8</accession>
<feature type="compositionally biased region" description="Basic and acidic residues" evidence="1">
    <location>
        <begin position="67"/>
        <end position="83"/>
    </location>
</feature>
<feature type="signal peptide" evidence="2">
    <location>
        <begin position="1"/>
        <end position="15"/>
    </location>
</feature>
<name>A0AA39RTL8_ACESA</name>
<dbReference type="PANTHER" id="PTHR31780:SF10">
    <property type="entry name" value="LD36051P"/>
    <property type="match status" value="1"/>
</dbReference>
<feature type="region of interest" description="Disordered" evidence="1">
    <location>
        <begin position="126"/>
        <end position="147"/>
    </location>
</feature>
<dbReference type="AlphaFoldDB" id="A0AA39RTL8"/>
<gene>
    <name evidence="3" type="ORF">LWI29_008838</name>
</gene>
<evidence type="ECO:0000313" key="3">
    <source>
        <dbReference type="EMBL" id="KAK0578342.1"/>
    </source>
</evidence>
<comment type="caution">
    <text evidence="3">The sequence shown here is derived from an EMBL/GenBank/DDBJ whole genome shotgun (WGS) entry which is preliminary data.</text>
</comment>
<evidence type="ECO:0000256" key="2">
    <source>
        <dbReference type="SAM" id="SignalP"/>
    </source>
</evidence>
<dbReference type="EMBL" id="JAUESC010000385">
    <property type="protein sequence ID" value="KAK0578342.1"/>
    <property type="molecule type" value="Genomic_DNA"/>
</dbReference>
<keyword evidence="2" id="KW-0732">Signal</keyword>
<feature type="compositionally biased region" description="Polar residues" evidence="1">
    <location>
        <begin position="138"/>
        <end position="147"/>
    </location>
</feature>
<keyword evidence="4" id="KW-1185">Reference proteome</keyword>
<evidence type="ECO:0000256" key="1">
    <source>
        <dbReference type="SAM" id="MobiDB-lite"/>
    </source>
</evidence>
<sequence length="232" mass="25278">MLISSILQAWFLLSANHIRPDDKSNISGRNTGMSTRGGYRRVVSNKSWKHTNESESMGSDAINSWEMDSRSKDGEGLGKESFKKSQNSPHFEEGNHKRTIRSGEDVDSPLQSGIVRVFEQPGIEAPSDANASLRKPRPSSQSTFVSASSNNASGFIFDGKNNIQTSMGSWGNLRLNHQVMALTQTQLDEAMNPAQFDSRVSVKDHTSSVGDPGMPSSSIFSPLISSFVSVPP</sequence>
<protein>
    <submittedName>
        <fullName evidence="3">Uncharacterized protein</fullName>
    </submittedName>
</protein>
<feature type="region of interest" description="Disordered" evidence="1">
    <location>
        <begin position="21"/>
        <end position="108"/>
    </location>
</feature>
<feature type="compositionally biased region" description="Polar residues" evidence="1">
    <location>
        <begin position="25"/>
        <end position="34"/>
    </location>
</feature>
<feature type="chain" id="PRO_5041395637" evidence="2">
    <location>
        <begin position="16"/>
        <end position="232"/>
    </location>
</feature>
<feature type="compositionally biased region" description="Basic and acidic residues" evidence="1">
    <location>
        <begin position="90"/>
        <end position="104"/>
    </location>
</feature>
<proteinExistence type="predicted"/>
<dbReference type="Proteomes" id="UP001168877">
    <property type="component" value="Unassembled WGS sequence"/>
</dbReference>
<reference evidence="3" key="1">
    <citation type="journal article" date="2022" name="Plant J.">
        <title>Strategies of tolerance reflected in two North American maple genomes.</title>
        <authorList>
            <person name="McEvoy S.L."/>
            <person name="Sezen U.U."/>
            <person name="Trouern-Trend A."/>
            <person name="McMahon S.M."/>
            <person name="Schaberg P.G."/>
            <person name="Yang J."/>
            <person name="Wegrzyn J.L."/>
            <person name="Swenson N.G."/>
        </authorList>
    </citation>
    <scope>NUCLEOTIDE SEQUENCE</scope>
    <source>
        <strain evidence="3">NS2018</strain>
    </source>
</reference>
<reference evidence="3" key="2">
    <citation type="submission" date="2023-06" db="EMBL/GenBank/DDBJ databases">
        <authorList>
            <person name="Swenson N.G."/>
            <person name="Wegrzyn J.L."/>
            <person name="Mcevoy S.L."/>
        </authorList>
    </citation>
    <scope>NUCLEOTIDE SEQUENCE</scope>
    <source>
        <strain evidence="3">NS2018</strain>
        <tissue evidence="3">Leaf</tissue>
    </source>
</reference>
<dbReference type="PANTHER" id="PTHR31780">
    <property type="entry name" value="STRESS RESPONSE PROTEIN NST1-RELATED"/>
    <property type="match status" value="1"/>
</dbReference>
<organism evidence="3 4">
    <name type="scientific">Acer saccharum</name>
    <name type="common">Sugar maple</name>
    <dbReference type="NCBI Taxonomy" id="4024"/>
    <lineage>
        <taxon>Eukaryota</taxon>
        <taxon>Viridiplantae</taxon>
        <taxon>Streptophyta</taxon>
        <taxon>Embryophyta</taxon>
        <taxon>Tracheophyta</taxon>
        <taxon>Spermatophyta</taxon>
        <taxon>Magnoliopsida</taxon>
        <taxon>eudicotyledons</taxon>
        <taxon>Gunneridae</taxon>
        <taxon>Pentapetalae</taxon>
        <taxon>rosids</taxon>
        <taxon>malvids</taxon>
        <taxon>Sapindales</taxon>
        <taxon>Sapindaceae</taxon>
        <taxon>Hippocastanoideae</taxon>
        <taxon>Acereae</taxon>
        <taxon>Acer</taxon>
    </lineage>
</organism>
<dbReference type="InterPro" id="IPR051195">
    <property type="entry name" value="Fungal_stress_NST1"/>
</dbReference>